<feature type="region of interest" description="Disordered" evidence="1">
    <location>
        <begin position="1"/>
        <end position="32"/>
    </location>
</feature>
<protein>
    <submittedName>
        <fullName evidence="2">Uncharacterized protein</fullName>
    </submittedName>
</protein>
<dbReference type="Proteomes" id="UP001152798">
    <property type="component" value="Chromosome 6"/>
</dbReference>
<organism evidence="2 3">
    <name type="scientific">Nezara viridula</name>
    <name type="common">Southern green stink bug</name>
    <name type="synonym">Cimex viridulus</name>
    <dbReference type="NCBI Taxonomy" id="85310"/>
    <lineage>
        <taxon>Eukaryota</taxon>
        <taxon>Metazoa</taxon>
        <taxon>Ecdysozoa</taxon>
        <taxon>Arthropoda</taxon>
        <taxon>Hexapoda</taxon>
        <taxon>Insecta</taxon>
        <taxon>Pterygota</taxon>
        <taxon>Neoptera</taxon>
        <taxon>Paraneoptera</taxon>
        <taxon>Hemiptera</taxon>
        <taxon>Heteroptera</taxon>
        <taxon>Panheteroptera</taxon>
        <taxon>Pentatomomorpha</taxon>
        <taxon>Pentatomoidea</taxon>
        <taxon>Pentatomidae</taxon>
        <taxon>Pentatominae</taxon>
        <taxon>Nezara</taxon>
    </lineage>
</organism>
<dbReference type="AlphaFoldDB" id="A0A9P0HP34"/>
<proteinExistence type="predicted"/>
<accession>A0A9P0HP34</accession>
<sequence length="84" mass="9215">MILSLTSAHLAESGSRTLHQPVKRQVGKQKVSPRWMCTRGAGRARSPPPPVLSSRGSELYKHIFSQLGGKVGWALPQGRGVRRE</sequence>
<keyword evidence="3" id="KW-1185">Reference proteome</keyword>
<reference evidence="2" key="1">
    <citation type="submission" date="2022-01" db="EMBL/GenBank/DDBJ databases">
        <authorList>
            <person name="King R."/>
        </authorList>
    </citation>
    <scope>NUCLEOTIDE SEQUENCE</scope>
</reference>
<name>A0A9P0HP34_NEZVI</name>
<gene>
    <name evidence="2" type="ORF">NEZAVI_LOCUS13820</name>
</gene>
<dbReference type="EMBL" id="OV725082">
    <property type="protein sequence ID" value="CAH1405659.1"/>
    <property type="molecule type" value="Genomic_DNA"/>
</dbReference>
<evidence type="ECO:0000313" key="2">
    <source>
        <dbReference type="EMBL" id="CAH1405659.1"/>
    </source>
</evidence>
<evidence type="ECO:0000313" key="3">
    <source>
        <dbReference type="Proteomes" id="UP001152798"/>
    </source>
</evidence>
<evidence type="ECO:0000256" key="1">
    <source>
        <dbReference type="SAM" id="MobiDB-lite"/>
    </source>
</evidence>